<evidence type="ECO:0000313" key="4">
    <source>
        <dbReference type="EMBL" id="ALG07420.1"/>
    </source>
</evidence>
<dbReference type="InterPro" id="IPR000424">
    <property type="entry name" value="Primosome_PriB/ssb"/>
</dbReference>
<evidence type="ECO:0000256" key="1">
    <source>
        <dbReference type="ARBA" id="ARBA00023125"/>
    </source>
</evidence>
<dbReference type="GO" id="GO:0006260">
    <property type="term" value="P:DNA replication"/>
    <property type="evidence" value="ECO:0007669"/>
    <property type="project" value="InterPro"/>
</dbReference>
<gene>
    <name evidence="4" type="ORF">AOZ06_11250</name>
</gene>
<dbReference type="Proteomes" id="UP000063699">
    <property type="component" value="Chromosome"/>
</dbReference>
<sequence>MAWNETKVTMVGRVCSDVTAKLTTDGTVLTLFSLVSTERRWDKDNEVWVNGRDLFMRVSCFRKLAETVAETFVKGDPIVVTGRIHTAKWIGKDGMPRSEIQMEAAAVGPDLNLCRVTMLRGERSGLPVEAVAA</sequence>
<dbReference type="InterPro" id="IPR011344">
    <property type="entry name" value="ssDNA-bd"/>
</dbReference>
<keyword evidence="1 2" id="KW-0238">DNA-binding</keyword>
<dbReference type="OrthoDB" id="9809878at2"/>
<dbReference type="NCBIfam" id="TIGR00621">
    <property type="entry name" value="ssb"/>
    <property type="match status" value="1"/>
</dbReference>
<keyword evidence="5" id="KW-1185">Reference proteome</keyword>
<dbReference type="PROSITE" id="PS50935">
    <property type="entry name" value="SSB"/>
    <property type="match status" value="1"/>
</dbReference>
<dbReference type="EMBL" id="CP012752">
    <property type="protein sequence ID" value="ALG07420.1"/>
    <property type="molecule type" value="Genomic_DNA"/>
</dbReference>
<evidence type="ECO:0000313" key="5">
    <source>
        <dbReference type="Proteomes" id="UP000063699"/>
    </source>
</evidence>
<evidence type="ECO:0000256" key="3">
    <source>
        <dbReference type="RuleBase" id="RU000524"/>
    </source>
</evidence>
<dbReference type="AlphaFoldDB" id="A0A0N9HV34"/>
<name>A0A0N9HV34_9PSEU</name>
<dbReference type="Gene3D" id="2.40.50.140">
    <property type="entry name" value="Nucleic acid-binding proteins"/>
    <property type="match status" value="1"/>
</dbReference>
<evidence type="ECO:0000256" key="2">
    <source>
        <dbReference type="PROSITE-ProRule" id="PRU00252"/>
    </source>
</evidence>
<dbReference type="KEGG" id="kphy:AOZ06_11250"/>
<dbReference type="InterPro" id="IPR012340">
    <property type="entry name" value="NA-bd_OB-fold"/>
</dbReference>
<dbReference type="STRING" id="860235.AOZ06_11250"/>
<protein>
    <recommendedName>
        <fullName evidence="3">Single-stranded DNA-binding protein</fullName>
    </recommendedName>
</protein>
<reference evidence="4 5" key="1">
    <citation type="submission" date="2015-07" db="EMBL/GenBank/DDBJ databases">
        <title>Genome sequencing of Kibdelosporangium phytohabitans.</title>
        <authorList>
            <person name="Qin S."/>
            <person name="Xing K."/>
        </authorList>
    </citation>
    <scope>NUCLEOTIDE SEQUENCE [LARGE SCALE GENOMIC DNA]</scope>
    <source>
        <strain evidence="4 5">KLBMP1111</strain>
    </source>
</reference>
<organism evidence="4 5">
    <name type="scientific">Kibdelosporangium phytohabitans</name>
    <dbReference type="NCBI Taxonomy" id="860235"/>
    <lineage>
        <taxon>Bacteria</taxon>
        <taxon>Bacillati</taxon>
        <taxon>Actinomycetota</taxon>
        <taxon>Actinomycetes</taxon>
        <taxon>Pseudonocardiales</taxon>
        <taxon>Pseudonocardiaceae</taxon>
        <taxon>Kibdelosporangium</taxon>
    </lineage>
</organism>
<dbReference type="CDD" id="cd04496">
    <property type="entry name" value="SSB_OBF"/>
    <property type="match status" value="1"/>
</dbReference>
<dbReference type="Pfam" id="PF00436">
    <property type="entry name" value="SSB"/>
    <property type="match status" value="1"/>
</dbReference>
<proteinExistence type="predicted"/>
<dbReference type="GO" id="GO:0003697">
    <property type="term" value="F:single-stranded DNA binding"/>
    <property type="evidence" value="ECO:0007669"/>
    <property type="project" value="InterPro"/>
</dbReference>
<accession>A0A0N9HV34</accession>
<dbReference type="RefSeq" id="WP_054289388.1">
    <property type="nucleotide sequence ID" value="NZ_CP012752.1"/>
</dbReference>
<dbReference type="SUPFAM" id="SSF50249">
    <property type="entry name" value="Nucleic acid-binding proteins"/>
    <property type="match status" value="1"/>
</dbReference>